<dbReference type="PRINTS" id="PR00455">
    <property type="entry name" value="HTHTETR"/>
</dbReference>
<keyword evidence="3" id="KW-0804">Transcription</keyword>
<evidence type="ECO:0000256" key="2">
    <source>
        <dbReference type="ARBA" id="ARBA00023125"/>
    </source>
</evidence>
<feature type="DNA-binding region" description="H-T-H motif" evidence="4">
    <location>
        <begin position="24"/>
        <end position="43"/>
    </location>
</feature>
<dbReference type="RefSeq" id="WP_190087882.1">
    <property type="nucleotide sequence ID" value="NZ_JBHMQV010000009.1"/>
</dbReference>
<keyword evidence="7" id="KW-1185">Reference proteome</keyword>
<dbReference type="InterPro" id="IPR036271">
    <property type="entry name" value="Tet_transcr_reg_TetR-rel_C_sf"/>
</dbReference>
<dbReference type="InterPro" id="IPR011075">
    <property type="entry name" value="TetR_C"/>
</dbReference>
<dbReference type="PROSITE" id="PS50977">
    <property type="entry name" value="HTH_TETR_2"/>
    <property type="match status" value="1"/>
</dbReference>
<name>A0ABV6TQ94_9ACTN</name>
<evidence type="ECO:0000313" key="6">
    <source>
        <dbReference type="EMBL" id="MFC0847426.1"/>
    </source>
</evidence>
<reference evidence="6 7" key="1">
    <citation type="submission" date="2024-09" db="EMBL/GenBank/DDBJ databases">
        <authorList>
            <person name="Sun Q."/>
            <person name="Mori K."/>
        </authorList>
    </citation>
    <scope>NUCLEOTIDE SEQUENCE [LARGE SCALE GENOMIC DNA]</scope>
    <source>
        <strain evidence="6 7">JCM 4557</strain>
    </source>
</reference>
<evidence type="ECO:0000256" key="3">
    <source>
        <dbReference type="ARBA" id="ARBA00023163"/>
    </source>
</evidence>
<sequence>MSKKEALTRAAADLLWERGYTGTSPAMILERAQAGQGSMYHHFSGKAELAVAAMVQMSDQLRARTEDALGGDGSAVSRINAFLDLERDPLAGCRIGRLTQDHDVVSDDVLRAPAAEFFSWVEGRLAGVLADGVRTGELRADTRPDVMASLIIAAVQGGYTLARAHQDPAAFRQAVDGVKQVVGNLVAGSGRG</sequence>
<dbReference type="Gene3D" id="1.10.357.10">
    <property type="entry name" value="Tetracycline Repressor, domain 2"/>
    <property type="match status" value="1"/>
</dbReference>
<evidence type="ECO:0000259" key="5">
    <source>
        <dbReference type="PROSITE" id="PS50977"/>
    </source>
</evidence>
<protein>
    <submittedName>
        <fullName evidence="6">TetR family transcriptional regulator C-terminal domain-containing protein</fullName>
    </submittedName>
</protein>
<dbReference type="PANTHER" id="PTHR47506">
    <property type="entry name" value="TRANSCRIPTIONAL REGULATORY PROTEIN"/>
    <property type="match status" value="1"/>
</dbReference>
<dbReference type="SUPFAM" id="SSF46689">
    <property type="entry name" value="Homeodomain-like"/>
    <property type="match status" value="1"/>
</dbReference>
<organism evidence="6 7">
    <name type="scientific">Streptomyces noboritoensis</name>
    <dbReference type="NCBI Taxonomy" id="67337"/>
    <lineage>
        <taxon>Bacteria</taxon>
        <taxon>Bacillati</taxon>
        <taxon>Actinomycetota</taxon>
        <taxon>Actinomycetes</taxon>
        <taxon>Kitasatosporales</taxon>
        <taxon>Streptomycetaceae</taxon>
        <taxon>Streptomyces</taxon>
    </lineage>
</organism>
<dbReference type="Pfam" id="PF00440">
    <property type="entry name" value="TetR_N"/>
    <property type="match status" value="1"/>
</dbReference>
<dbReference type="Pfam" id="PF16925">
    <property type="entry name" value="TetR_C_13"/>
    <property type="match status" value="1"/>
</dbReference>
<comment type="caution">
    <text evidence="6">The sequence shown here is derived from an EMBL/GenBank/DDBJ whole genome shotgun (WGS) entry which is preliminary data.</text>
</comment>
<accession>A0ABV6TQ94</accession>
<dbReference type="EMBL" id="JBHMQV010000009">
    <property type="protein sequence ID" value="MFC0847426.1"/>
    <property type="molecule type" value="Genomic_DNA"/>
</dbReference>
<evidence type="ECO:0000256" key="4">
    <source>
        <dbReference type="PROSITE-ProRule" id="PRU00335"/>
    </source>
</evidence>
<keyword evidence="2 4" id="KW-0238">DNA-binding</keyword>
<dbReference type="PANTHER" id="PTHR47506:SF3">
    <property type="entry name" value="HTH-TYPE TRANSCRIPTIONAL REGULATOR LMRA"/>
    <property type="match status" value="1"/>
</dbReference>
<gene>
    <name evidence="6" type="ORF">ACFH04_27515</name>
</gene>
<dbReference type="InterPro" id="IPR009057">
    <property type="entry name" value="Homeodomain-like_sf"/>
</dbReference>
<dbReference type="Proteomes" id="UP001589887">
    <property type="component" value="Unassembled WGS sequence"/>
</dbReference>
<dbReference type="InterPro" id="IPR001647">
    <property type="entry name" value="HTH_TetR"/>
</dbReference>
<evidence type="ECO:0000256" key="1">
    <source>
        <dbReference type="ARBA" id="ARBA00023015"/>
    </source>
</evidence>
<proteinExistence type="predicted"/>
<keyword evidence="1" id="KW-0805">Transcription regulation</keyword>
<dbReference type="SUPFAM" id="SSF48498">
    <property type="entry name" value="Tetracyclin repressor-like, C-terminal domain"/>
    <property type="match status" value="1"/>
</dbReference>
<evidence type="ECO:0000313" key="7">
    <source>
        <dbReference type="Proteomes" id="UP001589887"/>
    </source>
</evidence>
<feature type="domain" description="HTH tetR-type" evidence="5">
    <location>
        <begin position="1"/>
        <end position="61"/>
    </location>
</feature>